<keyword evidence="2" id="KW-0677">Repeat</keyword>
<dbReference type="OrthoDB" id="9799230at2"/>
<dbReference type="EMBL" id="NIDE01000004">
    <property type="protein sequence ID" value="OWK42924.1"/>
    <property type="molecule type" value="Genomic_DNA"/>
</dbReference>
<evidence type="ECO:0000259" key="5">
    <source>
        <dbReference type="Pfam" id="PF14252"/>
    </source>
</evidence>
<dbReference type="Gene3D" id="2.60.40.10">
    <property type="entry name" value="Immunoglobulins"/>
    <property type="match status" value="1"/>
</dbReference>
<dbReference type="SUPFAM" id="SSF49313">
    <property type="entry name" value="Cadherin-like"/>
    <property type="match status" value="1"/>
</dbReference>
<dbReference type="InterPro" id="IPR025592">
    <property type="entry name" value="DUF4347"/>
</dbReference>
<dbReference type="SUPFAM" id="SSF69318">
    <property type="entry name" value="Integrin alpha N-terminal domain"/>
    <property type="match status" value="1"/>
</dbReference>
<sequence length="1644" mass="161243">MALPRVSRTMTRRPLRVEKLEDRSNPSVTPAPTALLSWTGVAAPIPAAGGDVVFIESDVPNAAALAASASPGATVVLLNANGDGLAQIRAFLAGRTASTIDIIGHGAPGEVDLGTLDLTSATLAARAGDLAAIGAALQPGGTLALYACDVAAGATGTSFVTALSAATGRGVAASTELVGPTALGGSWSLDTRVNGADPDGLPVNESLVTGTLGIITTAAGATNPEGKLATGVPLQVPESVVVDSAGNVYIADTNNQRIREISATTKTITTIAGTGASGLQSTYSGPATGVPLDFPTGLALDQSGNLYIANSLGNNVLKITPTAGTTTWTISVVAGVGGAGFTGDGGQATAANLNDPTGVAVDAAGDVYILDAGNERIREVNAATGIITTVAGSGTAGYAGDGGLATAAKIAAPVVGKPSELALDAAGDIFFADTGNNRIREVNATTHVISTVAGNGTTNLPNGDNGQATAASLNQPAGVTVDGSGNLFISDSTRGSIRKVTAKTGIITTYAGTGTPGYSGDGGKATSATLTNPTGVAIDSAGNVYFADTGNQRVREITAATAVITTVAGNGTKGYTDTAAALTFPVAAVADSAGDLFVVDQTKNEVLEVSGATGITSVFAGNGKAGYLGDNGQATAAELNAPSGIALDPAGNVYIADTKNGAIRKINIKTGVITTVAGNGTNAPGGVGDNGQATAAELNSPVGLAIDSFGNLFIAETARIREVTTSTGRITTVAGSTVPTLGFTGNGGPATAATINPSAVSVGSTGSTAGDLFIADATDNRVYEVVQSTGIITSIAGTGKAGYSGDGAPATAAQLSAPAGVYVDTAGNVIISDTGNNRVREIAATNGVIVTIAGTGTAGFSGDGGQAGVAMVSAPNGLSEDAKGDLFIADTGNQRVREITTANAPSFTADTPPAAGAGTPYSYQFVATGIPAPTYSIDTPPAWATFDPNTGILSGTPPAGGTFKFNITATNGVSPNATVPVTLVVLPAQVISFTLASPVIYGVPPITLSATGGASGNAVTFSVVSGPGTIAGNTLTVTGAGNIVVEADQGGNTSFAPANPVRQTLVVEKASQTIAFSLSSPVVYGTPPLTLSAAGGASTSSVTFSVVSGPGTISGSTLTVTGVGSIVVEADQAADPNYTAAPPVQQVLQVIPAGQTISFPAIGPLTYGVAPFGLQATGGPSGNPVTFSIVSGPGTITGNVLKVTGAGNIVVEADEAASTLYAAATPVQQTIQVNKAPLVVTANNVTAVATSKIPTLTYSVSGLVNGDAASVVSGVSLTTSATNSSPPGTYPIQISGGTAANYALTLTGGTLILTVPGATQIGTSQFAVGTDAGTPGTVTLYNPDQSVVNTLTPFGTGFTGGVRVASADFNGDGTADIVVGTGPGVVTQVEVLDGKTGAVLFSVQPFESSFTGGVFVAVGDLTGSGYPDLIITPDEGGGPRVRVFDGKSFALVADFFGIQDTSFRGGAQAAVGDITGSGYGDLVVAAGYGGGPRVAAYDGRSVIAGKPTKLFGDFFAFESSVRNGVNLAVGDVNGDGKADIVVGGGAGSSPRVAIFDGASLVTSHTLVEDADFFAGDPNSRNGIRVAIKNLDGDQYADLVTGSGTNDGSHVTLYDGSAIVANPGAPVAAGAFDAYLGYLGGVFVG</sequence>
<feature type="region of interest" description="Disordered" evidence="4">
    <location>
        <begin position="1"/>
        <end position="31"/>
    </location>
</feature>
<comment type="caution">
    <text evidence="8">The sequence shown here is derived from an EMBL/GenBank/DDBJ whole genome shotgun (WGS) entry which is preliminary data.</text>
</comment>
<dbReference type="PANTHER" id="PTHR46388:SF2">
    <property type="entry name" value="NHL REPEAT-CONTAINING PROTEIN 2"/>
    <property type="match status" value="1"/>
</dbReference>
<dbReference type="Pfam" id="PF14252">
    <property type="entry name" value="DUF4347"/>
    <property type="match status" value="1"/>
</dbReference>
<dbReference type="Proteomes" id="UP000214646">
    <property type="component" value="Unassembled WGS sequence"/>
</dbReference>
<feature type="domain" description="Teneurin NHL" evidence="7">
    <location>
        <begin position="519"/>
        <end position="570"/>
    </location>
</feature>
<dbReference type="Pfam" id="PF18676">
    <property type="entry name" value="MBG_2"/>
    <property type="match status" value="1"/>
</dbReference>
<dbReference type="GO" id="GO:0016020">
    <property type="term" value="C:membrane"/>
    <property type="evidence" value="ECO:0007669"/>
    <property type="project" value="InterPro"/>
</dbReference>
<protein>
    <submittedName>
        <fullName evidence="8">Ribose ABC transport system, periplasmic ribose-binding protein RbsB</fullName>
    </submittedName>
</protein>
<dbReference type="Pfam" id="PF01436">
    <property type="entry name" value="NHL"/>
    <property type="match status" value="2"/>
</dbReference>
<dbReference type="RefSeq" id="WP_143393054.1">
    <property type="nucleotide sequence ID" value="NZ_NIDE01000004.1"/>
</dbReference>
<evidence type="ECO:0000256" key="1">
    <source>
        <dbReference type="ARBA" id="ARBA00022729"/>
    </source>
</evidence>
<gene>
    <name evidence="8" type="ORF">FRUB_02521</name>
</gene>
<dbReference type="InterPro" id="IPR001258">
    <property type="entry name" value="NHL_repeat"/>
</dbReference>
<dbReference type="PROSITE" id="PS51125">
    <property type="entry name" value="NHL"/>
    <property type="match status" value="1"/>
</dbReference>
<name>A0A225DTI9_9BACT</name>
<dbReference type="Pfam" id="PF01839">
    <property type="entry name" value="FG-GAP"/>
    <property type="match status" value="1"/>
</dbReference>
<dbReference type="InterPro" id="IPR013783">
    <property type="entry name" value="Ig-like_fold"/>
</dbReference>
<evidence type="ECO:0000256" key="3">
    <source>
        <dbReference type="PROSITE-ProRule" id="PRU00504"/>
    </source>
</evidence>
<evidence type="ECO:0000259" key="6">
    <source>
        <dbReference type="Pfam" id="PF18676"/>
    </source>
</evidence>
<dbReference type="SUPFAM" id="SSF63825">
    <property type="entry name" value="YWTD domain"/>
    <property type="match status" value="2"/>
</dbReference>
<evidence type="ECO:0000313" key="8">
    <source>
        <dbReference type="EMBL" id="OWK42924.1"/>
    </source>
</evidence>
<dbReference type="InterPro" id="IPR011042">
    <property type="entry name" value="6-blade_b-propeller_TolB-like"/>
</dbReference>
<dbReference type="PANTHER" id="PTHR46388">
    <property type="entry name" value="NHL REPEAT-CONTAINING PROTEIN 2"/>
    <property type="match status" value="1"/>
</dbReference>
<feature type="domain" description="DUF4347" evidence="5">
    <location>
        <begin position="52"/>
        <end position="197"/>
    </location>
</feature>
<dbReference type="Pfam" id="PF25021">
    <property type="entry name" value="TEN_NHL"/>
    <property type="match status" value="3"/>
</dbReference>
<accession>A0A225DTI9</accession>
<dbReference type="Gene3D" id="3.30.160.710">
    <property type="match status" value="1"/>
</dbReference>
<dbReference type="InterPro" id="IPR028994">
    <property type="entry name" value="Integrin_alpha_N"/>
</dbReference>
<feature type="compositionally biased region" description="Basic and acidic residues" evidence="4">
    <location>
        <begin position="15"/>
        <end position="24"/>
    </location>
</feature>
<feature type="repeat" description="NHL" evidence="3">
    <location>
        <begin position="809"/>
        <end position="839"/>
    </location>
</feature>
<feature type="domain" description="Teneurin NHL" evidence="7">
    <location>
        <begin position="627"/>
        <end position="679"/>
    </location>
</feature>
<dbReference type="InterPro" id="IPR015919">
    <property type="entry name" value="Cadherin-like_sf"/>
</dbReference>
<dbReference type="Gene3D" id="2.130.10.130">
    <property type="entry name" value="Integrin alpha, N-terminal"/>
    <property type="match status" value="2"/>
</dbReference>
<dbReference type="SUPFAM" id="SSF63829">
    <property type="entry name" value="Calcium-dependent phosphotriesterase"/>
    <property type="match status" value="1"/>
</dbReference>
<dbReference type="GO" id="GO:0005509">
    <property type="term" value="F:calcium ion binding"/>
    <property type="evidence" value="ECO:0007669"/>
    <property type="project" value="InterPro"/>
</dbReference>
<keyword evidence="9" id="KW-1185">Reference proteome</keyword>
<reference evidence="9" key="1">
    <citation type="submission" date="2017-06" db="EMBL/GenBank/DDBJ databases">
        <title>Genome analysis of Fimbriiglobus ruber SP5, the first member of the order Planctomycetales with confirmed chitinolytic capability.</title>
        <authorList>
            <person name="Ravin N.V."/>
            <person name="Rakitin A.L."/>
            <person name="Ivanova A.A."/>
            <person name="Beletsky A.V."/>
            <person name="Kulichevskaya I.S."/>
            <person name="Mardanov A.V."/>
            <person name="Dedysh S.N."/>
        </authorList>
    </citation>
    <scope>NUCLEOTIDE SEQUENCE [LARGE SCALE GENOMIC DNA]</scope>
    <source>
        <strain evidence="9">SP5</strain>
    </source>
</reference>
<evidence type="ECO:0000256" key="2">
    <source>
        <dbReference type="ARBA" id="ARBA00022737"/>
    </source>
</evidence>
<evidence type="ECO:0000259" key="7">
    <source>
        <dbReference type="Pfam" id="PF25021"/>
    </source>
</evidence>
<proteinExistence type="predicted"/>
<keyword evidence="1" id="KW-0732">Signal</keyword>
<evidence type="ECO:0000313" key="9">
    <source>
        <dbReference type="Proteomes" id="UP000214646"/>
    </source>
</evidence>
<dbReference type="InterPro" id="IPR056822">
    <property type="entry name" value="TEN_NHL"/>
</dbReference>
<dbReference type="Gene3D" id="2.120.10.30">
    <property type="entry name" value="TolB, C-terminal domain"/>
    <property type="match status" value="8"/>
</dbReference>
<feature type="domain" description="Teneurin NHL" evidence="7">
    <location>
        <begin position="342"/>
        <end position="393"/>
    </location>
</feature>
<feature type="domain" description="MBG" evidence="6">
    <location>
        <begin position="1238"/>
        <end position="1311"/>
    </location>
</feature>
<dbReference type="InterPro" id="IPR041286">
    <property type="entry name" value="MBG_2"/>
</dbReference>
<evidence type="ECO:0000256" key="4">
    <source>
        <dbReference type="SAM" id="MobiDB-lite"/>
    </source>
</evidence>
<organism evidence="8 9">
    <name type="scientific">Fimbriiglobus ruber</name>
    <dbReference type="NCBI Taxonomy" id="1908690"/>
    <lineage>
        <taxon>Bacteria</taxon>
        <taxon>Pseudomonadati</taxon>
        <taxon>Planctomycetota</taxon>
        <taxon>Planctomycetia</taxon>
        <taxon>Gemmatales</taxon>
        <taxon>Gemmataceae</taxon>
        <taxon>Fimbriiglobus</taxon>
    </lineage>
</organism>
<dbReference type="InterPro" id="IPR013517">
    <property type="entry name" value="FG-GAP"/>
</dbReference>
<dbReference type="Pfam" id="PF05345">
    <property type="entry name" value="He_PIG"/>
    <property type="match status" value="1"/>
</dbReference>